<protein>
    <recommendedName>
        <fullName evidence="3">DUF1540 domain-containing protein</fullName>
    </recommendedName>
</protein>
<evidence type="ECO:0000313" key="2">
    <source>
        <dbReference type="EMBL" id="QJA95604.1"/>
    </source>
</evidence>
<dbReference type="AlphaFoldDB" id="A0A6M3JSQ4"/>
<name>A0A6M3JSQ4_9ZZZZ</name>
<dbReference type="EMBL" id="MT143328">
    <property type="protein sequence ID" value="QJA95604.1"/>
    <property type="molecule type" value="Genomic_DNA"/>
</dbReference>
<accession>A0A6M3JSQ4</accession>
<gene>
    <name evidence="1" type="ORF">MM415A03047_0005</name>
    <name evidence="2" type="ORF">MM415B05271_0008</name>
</gene>
<proteinExistence type="predicted"/>
<evidence type="ECO:0008006" key="3">
    <source>
        <dbReference type="Google" id="ProtNLM"/>
    </source>
</evidence>
<organism evidence="1">
    <name type="scientific">viral metagenome</name>
    <dbReference type="NCBI Taxonomy" id="1070528"/>
    <lineage>
        <taxon>unclassified sequences</taxon>
        <taxon>metagenomes</taxon>
        <taxon>organismal metagenomes</taxon>
    </lineage>
</organism>
<dbReference type="EMBL" id="MT141898">
    <property type="protein sequence ID" value="QJA71767.1"/>
    <property type="molecule type" value="Genomic_DNA"/>
</dbReference>
<reference evidence="1" key="1">
    <citation type="submission" date="2020-03" db="EMBL/GenBank/DDBJ databases">
        <title>The deep terrestrial virosphere.</title>
        <authorList>
            <person name="Holmfeldt K."/>
            <person name="Nilsson E."/>
            <person name="Simone D."/>
            <person name="Lopez-Fernandez M."/>
            <person name="Wu X."/>
            <person name="de Brujin I."/>
            <person name="Lundin D."/>
            <person name="Andersson A."/>
            <person name="Bertilsson S."/>
            <person name="Dopson M."/>
        </authorList>
    </citation>
    <scope>NUCLEOTIDE SEQUENCE</scope>
    <source>
        <strain evidence="1">MM415A03047</strain>
        <strain evidence="2">MM415B05271</strain>
    </source>
</reference>
<sequence>MNCTWKKVNGRYQCQATQCTHWKEGGICGMGKVSITCDNNDCKWNVEIVLGIYGCHTMDVHLDADGKCMGFEEKEKS</sequence>
<evidence type="ECO:0000313" key="1">
    <source>
        <dbReference type="EMBL" id="QJA71767.1"/>
    </source>
</evidence>